<dbReference type="InterPro" id="IPR037682">
    <property type="entry name" value="TonB_C"/>
</dbReference>
<gene>
    <name evidence="12" type="ORF">JCM31826_11910</name>
</gene>
<dbReference type="PROSITE" id="PS52015">
    <property type="entry name" value="TONB_CTD"/>
    <property type="match status" value="1"/>
</dbReference>
<evidence type="ECO:0000256" key="3">
    <source>
        <dbReference type="ARBA" id="ARBA00022448"/>
    </source>
</evidence>
<organism evidence="12 13">
    <name type="scientific">Thermaurantimonas aggregans</name>
    <dbReference type="NCBI Taxonomy" id="2173829"/>
    <lineage>
        <taxon>Bacteria</taxon>
        <taxon>Pseudomonadati</taxon>
        <taxon>Bacteroidota</taxon>
        <taxon>Flavobacteriia</taxon>
        <taxon>Flavobacteriales</taxon>
        <taxon>Schleiferiaceae</taxon>
        <taxon>Thermaurantimonas</taxon>
    </lineage>
</organism>
<dbReference type="InterPro" id="IPR006260">
    <property type="entry name" value="TonB/TolA_C"/>
</dbReference>
<comment type="subcellular location">
    <subcellularLocation>
        <location evidence="1">Cell inner membrane</location>
        <topology evidence="1">Single-pass membrane protein</topology>
        <orientation evidence="1">Periplasmic side</orientation>
    </subcellularLocation>
</comment>
<dbReference type="EMBL" id="BHZE01000010">
    <property type="protein sequence ID" value="GCD77709.1"/>
    <property type="molecule type" value="Genomic_DNA"/>
</dbReference>
<dbReference type="SUPFAM" id="SSF74653">
    <property type="entry name" value="TolA/TonB C-terminal domain"/>
    <property type="match status" value="1"/>
</dbReference>
<keyword evidence="7" id="KW-0653">Protein transport</keyword>
<evidence type="ECO:0000256" key="2">
    <source>
        <dbReference type="ARBA" id="ARBA00006555"/>
    </source>
</evidence>
<reference evidence="12 13" key="1">
    <citation type="submission" date="2018-11" db="EMBL/GenBank/DDBJ databases">
        <title>Schleiferia aggregans sp. nov., a moderately thermophilic heterotrophic bacterium isolated from microbial mats at a terrestrial hot spring.</title>
        <authorList>
            <person name="Iino T."/>
            <person name="Ohkuma M."/>
            <person name="Haruta S."/>
        </authorList>
    </citation>
    <scope>NUCLEOTIDE SEQUENCE [LARGE SCALE GENOMIC DNA]</scope>
    <source>
        <strain evidence="12 13">LA</strain>
    </source>
</reference>
<evidence type="ECO:0000259" key="11">
    <source>
        <dbReference type="PROSITE" id="PS52015"/>
    </source>
</evidence>
<feature type="domain" description="TonB C-terminal" evidence="11">
    <location>
        <begin position="60"/>
        <end position="155"/>
    </location>
</feature>
<evidence type="ECO:0000256" key="10">
    <source>
        <dbReference type="SAM" id="SignalP"/>
    </source>
</evidence>
<dbReference type="NCBIfam" id="TIGR01352">
    <property type="entry name" value="tonB_Cterm"/>
    <property type="match status" value="1"/>
</dbReference>
<feature type="signal peptide" evidence="10">
    <location>
        <begin position="1"/>
        <end position="25"/>
    </location>
</feature>
<feature type="chain" id="PRO_5019555933" description="TonB C-terminal domain-containing protein" evidence="10">
    <location>
        <begin position="26"/>
        <end position="155"/>
    </location>
</feature>
<evidence type="ECO:0000256" key="9">
    <source>
        <dbReference type="ARBA" id="ARBA00023136"/>
    </source>
</evidence>
<evidence type="ECO:0000256" key="7">
    <source>
        <dbReference type="ARBA" id="ARBA00022927"/>
    </source>
</evidence>
<sequence>MNSVKNKLFFAVVIFSLVLSNVLKAQSANSSEALSIAKVDNKPVFPGCESIKDEEGRLSCLIQGIQKHVAKNFVYPEEAKKEKIQGKIFVSFVIAEDGTVKDIEVARSAHPLLDQAAIASVASINDLNPRIKPASQQGKPVSVKFTIPIQASLND</sequence>
<dbReference type="GO" id="GO:0015031">
    <property type="term" value="P:protein transport"/>
    <property type="evidence" value="ECO:0007669"/>
    <property type="project" value="UniProtKB-KW"/>
</dbReference>
<dbReference type="GO" id="GO:0098797">
    <property type="term" value="C:plasma membrane protein complex"/>
    <property type="evidence" value="ECO:0007669"/>
    <property type="project" value="TreeGrafter"/>
</dbReference>
<accession>A0A401XL14</accession>
<evidence type="ECO:0000256" key="8">
    <source>
        <dbReference type="ARBA" id="ARBA00022989"/>
    </source>
</evidence>
<comment type="similarity">
    <text evidence="2">Belongs to the TonB family.</text>
</comment>
<evidence type="ECO:0000313" key="13">
    <source>
        <dbReference type="Proteomes" id="UP000286715"/>
    </source>
</evidence>
<evidence type="ECO:0000256" key="1">
    <source>
        <dbReference type="ARBA" id="ARBA00004383"/>
    </source>
</evidence>
<dbReference type="GO" id="GO:0031992">
    <property type="term" value="F:energy transducer activity"/>
    <property type="evidence" value="ECO:0007669"/>
    <property type="project" value="TreeGrafter"/>
</dbReference>
<dbReference type="Pfam" id="PF03544">
    <property type="entry name" value="TonB_C"/>
    <property type="match status" value="1"/>
</dbReference>
<dbReference type="PANTHER" id="PTHR33446:SF2">
    <property type="entry name" value="PROTEIN TONB"/>
    <property type="match status" value="1"/>
</dbReference>
<dbReference type="OrthoDB" id="1522859at2"/>
<dbReference type="RefSeq" id="WP_124397775.1">
    <property type="nucleotide sequence ID" value="NZ_BHZE01000010.1"/>
</dbReference>
<name>A0A401XL14_9FLAO</name>
<keyword evidence="9" id="KW-0472">Membrane</keyword>
<dbReference type="InterPro" id="IPR051045">
    <property type="entry name" value="TonB-dependent_transducer"/>
</dbReference>
<evidence type="ECO:0000256" key="4">
    <source>
        <dbReference type="ARBA" id="ARBA00022475"/>
    </source>
</evidence>
<dbReference type="PANTHER" id="PTHR33446">
    <property type="entry name" value="PROTEIN TONB-RELATED"/>
    <property type="match status" value="1"/>
</dbReference>
<dbReference type="GO" id="GO:0055085">
    <property type="term" value="P:transmembrane transport"/>
    <property type="evidence" value="ECO:0007669"/>
    <property type="project" value="InterPro"/>
</dbReference>
<keyword evidence="5" id="KW-0997">Cell inner membrane</keyword>
<protein>
    <recommendedName>
        <fullName evidence="11">TonB C-terminal domain-containing protein</fullName>
    </recommendedName>
</protein>
<evidence type="ECO:0000256" key="6">
    <source>
        <dbReference type="ARBA" id="ARBA00022692"/>
    </source>
</evidence>
<keyword evidence="13" id="KW-1185">Reference proteome</keyword>
<dbReference type="Proteomes" id="UP000286715">
    <property type="component" value="Unassembled WGS sequence"/>
</dbReference>
<proteinExistence type="inferred from homology"/>
<evidence type="ECO:0000313" key="12">
    <source>
        <dbReference type="EMBL" id="GCD77709.1"/>
    </source>
</evidence>
<keyword evidence="3" id="KW-0813">Transport</keyword>
<dbReference type="AlphaFoldDB" id="A0A401XL14"/>
<keyword evidence="8" id="KW-1133">Transmembrane helix</keyword>
<keyword evidence="4" id="KW-1003">Cell membrane</keyword>
<comment type="caution">
    <text evidence="12">The sequence shown here is derived from an EMBL/GenBank/DDBJ whole genome shotgun (WGS) entry which is preliminary data.</text>
</comment>
<keyword evidence="6" id="KW-0812">Transmembrane</keyword>
<evidence type="ECO:0000256" key="5">
    <source>
        <dbReference type="ARBA" id="ARBA00022519"/>
    </source>
</evidence>
<dbReference type="Gene3D" id="3.30.1150.10">
    <property type="match status" value="1"/>
</dbReference>
<keyword evidence="10" id="KW-0732">Signal</keyword>